<dbReference type="STRING" id="883077.HMPREF9241_00525"/>
<evidence type="ECO:0000313" key="1">
    <source>
        <dbReference type="EMBL" id="EJZ86936.1"/>
    </source>
</evidence>
<reference evidence="1 2" key="1">
    <citation type="submission" date="2012-07" db="EMBL/GenBank/DDBJ databases">
        <title>The Genome Sequence of Actinomyces turicensis ACS-279-V-COL4.</title>
        <authorList>
            <consortium name="The Broad Institute Genome Sequencing Platform"/>
            <person name="Earl A."/>
            <person name="Ward D."/>
            <person name="Feldgarden M."/>
            <person name="Gevers D."/>
            <person name="Saerens B."/>
            <person name="Vaneechoutte M."/>
            <person name="Walker B."/>
            <person name="Young S.K."/>
            <person name="Zeng Q."/>
            <person name="Gargeya S."/>
            <person name="Fitzgerald M."/>
            <person name="Haas B."/>
            <person name="Abouelleil A."/>
            <person name="Alvarado L."/>
            <person name="Arachchi H.M."/>
            <person name="Berlin A."/>
            <person name="Chapman S.B."/>
            <person name="Goldberg J."/>
            <person name="Griggs A."/>
            <person name="Gujja S."/>
            <person name="Hansen M."/>
            <person name="Howarth C."/>
            <person name="Imamovic A."/>
            <person name="Larimer J."/>
            <person name="McCowen C."/>
            <person name="Montmayeur A."/>
            <person name="Murphy C."/>
            <person name="Neiman D."/>
            <person name="Pearson M."/>
            <person name="Priest M."/>
            <person name="Roberts A."/>
            <person name="Saif S."/>
            <person name="Shea T."/>
            <person name="Sisk P."/>
            <person name="Sykes S."/>
            <person name="Wortman J."/>
            <person name="Nusbaum C."/>
            <person name="Birren B."/>
        </authorList>
    </citation>
    <scope>NUCLEOTIDE SEQUENCE [LARGE SCALE GENOMIC DNA]</scope>
    <source>
        <strain evidence="1 2">ACS-279-V-Col4</strain>
    </source>
</reference>
<dbReference type="Proteomes" id="UP000003994">
    <property type="component" value="Unassembled WGS sequence"/>
</dbReference>
<proteinExistence type="predicted"/>
<gene>
    <name evidence="1" type="ORF">HMPREF9241_00525</name>
</gene>
<evidence type="ECO:0000313" key="2">
    <source>
        <dbReference type="Proteomes" id="UP000003994"/>
    </source>
</evidence>
<dbReference type="HOGENOM" id="CLU_2598185_0_0_11"/>
<name>K0YTM5_9ACTO</name>
<organism evidence="1 2">
    <name type="scientific">Schaalia turicensis ACS-279-V-Col4</name>
    <dbReference type="NCBI Taxonomy" id="883077"/>
    <lineage>
        <taxon>Bacteria</taxon>
        <taxon>Bacillati</taxon>
        <taxon>Actinomycetota</taxon>
        <taxon>Actinomycetes</taxon>
        <taxon>Actinomycetales</taxon>
        <taxon>Actinomycetaceae</taxon>
        <taxon>Schaalia</taxon>
    </lineage>
</organism>
<comment type="caution">
    <text evidence="1">The sequence shown here is derived from an EMBL/GenBank/DDBJ whole genome shotgun (WGS) entry which is preliminary data.</text>
</comment>
<accession>K0YTM5</accession>
<dbReference type="AlphaFoldDB" id="K0YTM5"/>
<sequence length="79" mass="8768">MMSIGTVNSVRTPLHGFTSTPRPLDGIAPFVWHGPIRSLEITVQVAYYGDCFFHNSVFWSPEHMVPCTTSTLNTTVTVL</sequence>
<dbReference type="eggNOG" id="COG2141">
    <property type="taxonomic scope" value="Bacteria"/>
</dbReference>
<dbReference type="EMBL" id="AGWQ01000004">
    <property type="protein sequence ID" value="EJZ86936.1"/>
    <property type="molecule type" value="Genomic_DNA"/>
</dbReference>
<protein>
    <submittedName>
        <fullName evidence="1">Uncharacterized protein</fullName>
    </submittedName>
</protein>
<keyword evidence="2" id="KW-1185">Reference proteome</keyword>